<keyword evidence="4" id="KW-1003">Cell membrane</keyword>
<organism evidence="9 10">
    <name type="scientific">Staphylococcus auricularis</name>
    <dbReference type="NCBI Taxonomy" id="29379"/>
    <lineage>
        <taxon>Bacteria</taxon>
        <taxon>Bacillati</taxon>
        <taxon>Bacillota</taxon>
        <taxon>Bacilli</taxon>
        <taxon>Bacillales</taxon>
        <taxon>Staphylococcaceae</taxon>
        <taxon>Staphylococcus</taxon>
    </lineage>
</organism>
<comment type="caution">
    <text evidence="9">The sequence shown here is derived from an EMBL/GenBank/DDBJ whole genome shotgun (WGS) entry which is preliminary data.</text>
</comment>
<reference evidence="9 10" key="1">
    <citation type="journal article" date="2016" name="Front. Microbiol.">
        <title>Comprehensive Phylogenetic Analysis of Bovine Non-aureus Staphylococci Species Based on Whole-Genome Sequencing.</title>
        <authorList>
            <person name="Naushad S."/>
            <person name="Barkema H.W."/>
            <person name="Luby C."/>
            <person name="Condas L.A."/>
            <person name="Nobrega D.B."/>
            <person name="Carson D.A."/>
            <person name="De Buck J."/>
        </authorList>
    </citation>
    <scope>NUCLEOTIDE SEQUENCE [LARGE SCALE GENOMIC DNA]</scope>
    <source>
        <strain evidence="9 10">SNUC 993</strain>
    </source>
</reference>
<dbReference type="CDD" id="cd06550">
    <property type="entry name" value="TM_ABC_iron-siderophores_like"/>
    <property type="match status" value="1"/>
</dbReference>
<dbReference type="Proteomes" id="UP000242694">
    <property type="component" value="Unassembled WGS sequence"/>
</dbReference>
<feature type="transmembrane region" description="Helical" evidence="8">
    <location>
        <begin position="56"/>
        <end position="77"/>
    </location>
</feature>
<dbReference type="SUPFAM" id="SSF81345">
    <property type="entry name" value="ABC transporter involved in vitamin B12 uptake, BtuC"/>
    <property type="match status" value="1"/>
</dbReference>
<dbReference type="PANTHER" id="PTHR30472">
    <property type="entry name" value="FERRIC ENTEROBACTIN TRANSPORT SYSTEM PERMEASE PROTEIN"/>
    <property type="match status" value="1"/>
</dbReference>
<evidence type="ECO:0000256" key="8">
    <source>
        <dbReference type="SAM" id="Phobius"/>
    </source>
</evidence>
<feature type="transmembrane region" description="Helical" evidence="8">
    <location>
        <begin position="110"/>
        <end position="131"/>
    </location>
</feature>
<keyword evidence="3" id="KW-0813">Transport</keyword>
<keyword evidence="5 8" id="KW-0812">Transmembrane</keyword>
<dbReference type="Pfam" id="PF01032">
    <property type="entry name" value="FecCD"/>
    <property type="match status" value="1"/>
</dbReference>
<dbReference type="Gene3D" id="1.10.3470.10">
    <property type="entry name" value="ABC transporter involved in vitamin B12 uptake, BtuC"/>
    <property type="match status" value="1"/>
</dbReference>
<dbReference type="PANTHER" id="PTHR30472:SF37">
    <property type="entry name" value="FE(3+) DICITRATE TRANSPORT SYSTEM PERMEASE PROTEIN FECD-RELATED"/>
    <property type="match status" value="1"/>
</dbReference>
<name>A0ABX5IE19_9STAP</name>
<feature type="transmembrane region" description="Helical" evidence="8">
    <location>
        <begin position="230"/>
        <end position="256"/>
    </location>
</feature>
<feature type="transmembrane region" description="Helical" evidence="8">
    <location>
        <begin position="143"/>
        <end position="163"/>
    </location>
</feature>
<evidence type="ECO:0000313" key="9">
    <source>
        <dbReference type="EMBL" id="PTH16734.1"/>
    </source>
</evidence>
<feature type="transmembrane region" description="Helical" evidence="8">
    <location>
        <begin position="297"/>
        <end position="317"/>
    </location>
</feature>
<feature type="transmembrane region" description="Helical" evidence="8">
    <location>
        <begin position="183"/>
        <end position="203"/>
    </location>
</feature>
<evidence type="ECO:0000256" key="1">
    <source>
        <dbReference type="ARBA" id="ARBA00004651"/>
    </source>
</evidence>
<dbReference type="InterPro" id="IPR000522">
    <property type="entry name" value="ABC_transptr_permease_BtuC"/>
</dbReference>
<proteinExistence type="inferred from homology"/>
<sequence length="320" mass="34122">MNRHLTMKYTIAVILLIVAAFASLSVGTVFLTPSHILSHIFTLDDFILTEYRLPRMLFGFIVGVSLAVSGALIQGVVKNELASPDVIGITKGASLTAVIVIMLFPSAPLFLLPFSSFIGALIISIFLTILISKFNVKGSRLALIGLAIGAICTAIVQFLLIRNPMDANTALVWLTGSLYGHDLADVGIVLPWFIIVLPFIIYFSRKLDILALGDDVATGLGAKVQGIKMLLLFLAVVLAGSSIAVVGGLSFLGLISPHIARSIVGHKYIHVICMSGLVGAIILLISDSLSRGIHPPLDIPVGVIVAIVGVPYFLFLLRKM</sequence>
<evidence type="ECO:0000256" key="7">
    <source>
        <dbReference type="ARBA" id="ARBA00023136"/>
    </source>
</evidence>
<feature type="transmembrane region" description="Helical" evidence="8">
    <location>
        <begin position="86"/>
        <end position="104"/>
    </location>
</feature>
<protein>
    <submittedName>
        <fullName evidence="9">Iron-dicitrate transporter subunit FecD</fullName>
    </submittedName>
</protein>
<keyword evidence="6 8" id="KW-1133">Transmembrane helix</keyword>
<dbReference type="EMBL" id="PZDI01000040">
    <property type="protein sequence ID" value="PTH16734.1"/>
    <property type="molecule type" value="Genomic_DNA"/>
</dbReference>
<keyword evidence="7 8" id="KW-0472">Membrane</keyword>
<feature type="transmembrane region" description="Helical" evidence="8">
    <location>
        <begin position="268"/>
        <end position="285"/>
    </location>
</feature>
<comment type="subcellular location">
    <subcellularLocation>
        <location evidence="1">Cell membrane</location>
        <topology evidence="1">Multi-pass membrane protein</topology>
    </subcellularLocation>
</comment>
<dbReference type="InterPro" id="IPR037294">
    <property type="entry name" value="ABC_BtuC-like"/>
</dbReference>
<evidence type="ECO:0000256" key="2">
    <source>
        <dbReference type="ARBA" id="ARBA00007935"/>
    </source>
</evidence>
<evidence type="ECO:0000313" key="10">
    <source>
        <dbReference type="Proteomes" id="UP000242694"/>
    </source>
</evidence>
<keyword evidence="10" id="KW-1185">Reference proteome</keyword>
<evidence type="ECO:0000256" key="4">
    <source>
        <dbReference type="ARBA" id="ARBA00022475"/>
    </source>
</evidence>
<feature type="transmembrane region" description="Helical" evidence="8">
    <location>
        <begin position="12"/>
        <end position="36"/>
    </location>
</feature>
<gene>
    <name evidence="9" type="primary">fecD</name>
    <name evidence="9" type="ORF">BU607_08165</name>
</gene>
<evidence type="ECO:0000256" key="6">
    <source>
        <dbReference type="ARBA" id="ARBA00022989"/>
    </source>
</evidence>
<comment type="similarity">
    <text evidence="2">Belongs to the binding-protein-dependent transport system permease family. FecCD subfamily.</text>
</comment>
<evidence type="ECO:0000256" key="3">
    <source>
        <dbReference type="ARBA" id="ARBA00022448"/>
    </source>
</evidence>
<accession>A0ABX5IE19</accession>
<dbReference type="RefSeq" id="WP_107398265.1">
    <property type="nucleotide sequence ID" value="NZ_PZDI01000040.1"/>
</dbReference>
<evidence type="ECO:0000256" key="5">
    <source>
        <dbReference type="ARBA" id="ARBA00022692"/>
    </source>
</evidence>